<feature type="transmembrane region" description="Helical" evidence="9">
    <location>
        <begin position="28"/>
        <end position="46"/>
    </location>
</feature>
<feature type="binding site" evidence="8">
    <location>
        <position position="89"/>
    </location>
    <ligand>
        <name>Zn(2+)</name>
        <dbReference type="ChEBI" id="CHEBI:29105"/>
        <note>catalytic</note>
    </ligand>
</feature>
<keyword evidence="4" id="KW-0378">Hydrolase</keyword>
<keyword evidence="7" id="KW-0106">Calcium</keyword>
<dbReference type="STRING" id="361077.A0A151ZFY0"/>
<dbReference type="GO" id="GO:0005789">
    <property type="term" value="C:endoplasmic reticulum membrane"/>
    <property type="evidence" value="ECO:0007669"/>
    <property type="project" value="TreeGrafter"/>
</dbReference>
<dbReference type="PANTHER" id="PTHR46187:SF3">
    <property type="entry name" value="ALKALINE CERAMIDASE 3"/>
    <property type="match status" value="1"/>
</dbReference>
<feature type="binding site" evidence="7">
    <location>
        <position position="13"/>
    </location>
    <ligand>
        <name>Ca(2+)</name>
        <dbReference type="ChEBI" id="CHEBI:29108"/>
    </ligand>
</feature>
<comment type="cofactor">
    <cofactor evidence="8">
        <name>Zn(2+)</name>
        <dbReference type="ChEBI" id="CHEBI:29105"/>
    </cofactor>
</comment>
<sequence length="295" mass="34114">MTGFWGSVTSSIDWCELNYSHSPYIAEFYNTLSSGIISLYALLGIYQLSWKFGSNDYHRQVIRKENWLWILNFAYASLFVVGIGSMAFHATLTYVNQLLDEIPMIYTSLINLFILIKVGEDSKGRGGVLHHYRGIRKLIPYLLVAYGIFVSVSIIFIQDQPKILQVSYGALVIYMVIHSIYLIYSKYQNPKSTETFSWQQPDVYTFVFAFCCFLTGYLCWVLERFNCENGQSFFGLQLHSIWHIITGLGVYTWSQFLIGKLLEGRGYKYEKYNFIIIPSLYAQPSNSINLKSRSE</sequence>
<feature type="binding site" evidence="7">
    <location>
        <position position="14"/>
    </location>
    <ligand>
        <name>Ca(2+)</name>
        <dbReference type="ChEBI" id="CHEBI:29108"/>
    </ligand>
</feature>
<dbReference type="GO" id="GO:0016811">
    <property type="term" value="F:hydrolase activity, acting on carbon-nitrogen (but not peptide) bonds, in linear amides"/>
    <property type="evidence" value="ECO:0007669"/>
    <property type="project" value="InterPro"/>
</dbReference>
<dbReference type="FunCoup" id="A0A151ZFY0">
    <property type="interactions" value="227"/>
</dbReference>
<dbReference type="InterPro" id="IPR008901">
    <property type="entry name" value="ACER"/>
</dbReference>
<dbReference type="GO" id="GO:0046872">
    <property type="term" value="F:metal ion binding"/>
    <property type="evidence" value="ECO:0007669"/>
    <property type="project" value="UniProtKB-KW"/>
</dbReference>
<feature type="transmembrane region" description="Helical" evidence="9">
    <location>
        <begin position="203"/>
        <end position="221"/>
    </location>
</feature>
<accession>A0A151ZFY0</accession>
<feature type="transmembrane region" description="Helical" evidence="9">
    <location>
        <begin position="67"/>
        <end position="90"/>
    </location>
</feature>
<gene>
    <name evidence="10" type="ORF">DLAC_05471</name>
</gene>
<feature type="binding site" evidence="7">
    <location>
        <position position="27"/>
    </location>
    <ligand>
        <name>Ca(2+)</name>
        <dbReference type="ChEBI" id="CHEBI:29108"/>
    </ligand>
</feature>
<proteinExistence type="inferred from homology"/>
<name>A0A151ZFY0_TIELA</name>
<evidence type="ECO:0000256" key="5">
    <source>
        <dbReference type="ARBA" id="ARBA00022989"/>
    </source>
</evidence>
<evidence type="ECO:0000256" key="8">
    <source>
        <dbReference type="PIRSR" id="PIRSR608901-2"/>
    </source>
</evidence>
<evidence type="ECO:0000256" key="4">
    <source>
        <dbReference type="ARBA" id="ARBA00022801"/>
    </source>
</evidence>
<feature type="transmembrane region" description="Helical" evidence="9">
    <location>
        <begin position="138"/>
        <end position="157"/>
    </location>
</feature>
<feature type="transmembrane region" description="Helical" evidence="9">
    <location>
        <begin position="163"/>
        <end position="183"/>
    </location>
</feature>
<keyword evidence="6 9" id="KW-0472">Membrane</keyword>
<feature type="binding site" evidence="7">
    <location>
        <position position="16"/>
    </location>
    <ligand>
        <name>Ca(2+)</name>
        <dbReference type="ChEBI" id="CHEBI:29108"/>
    </ligand>
</feature>
<keyword evidence="8" id="KW-0862">Zinc</keyword>
<evidence type="ECO:0000256" key="3">
    <source>
        <dbReference type="ARBA" id="ARBA00022692"/>
    </source>
</evidence>
<evidence type="ECO:0000256" key="6">
    <source>
        <dbReference type="ARBA" id="ARBA00023136"/>
    </source>
</evidence>
<dbReference type="PANTHER" id="PTHR46187">
    <property type="entry name" value="ALKALINE CERAMIDASE 3"/>
    <property type="match status" value="1"/>
</dbReference>
<feature type="binding site" evidence="7">
    <location>
        <position position="18"/>
    </location>
    <ligand>
        <name>Ca(2+)</name>
        <dbReference type="ChEBI" id="CHEBI:29108"/>
    </ligand>
</feature>
<organism evidence="10 11">
    <name type="scientific">Tieghemostelium lacteum</name>
    <name type="common">Slime mold</name>
    <name type="synonym">Dictyostelium lacteum</name>
    <dbReference type="NCBI Taxonomy" id="361077"/>
    <lineage>
        <taxon>Eukaryota</taxon>
        <taxon>Amoebozoa</taxon>
        <taxon>Evosea</taxon>
        <taxon>Eumycetozoa</taxon>
        <taxon>Dictyostelia</taxon>
        <taxon>Dictyosteliales</taxon>
        <taxon>Raperosteliaceae</taxon>
        <taxon>Tieghemostelium</taxon>
    </lineage>
</organism>
<feature type="transmembrane region" description="Helical" evidence="9">
    <location>
        <begin position="241"/>
        <end position="262"/>
    </location>
</feature>
<keyword evidence="11" id="KW-1185">Reference proteome</keyword>
<dbReference type="Proteomes" id="UP000076078">
    <property type="component" value="Unassembled WGS sequence"/>
</dbReference>
<evidence type="ECO:0000256" key="9">
    <source>
        <dbReference type="SAM" id="Phobius"/>
    </source>
</evidence>
<dbReference type="Pfam" id="PF05875">
    <property type="entry name" value="Ceramidase"/>
    <property type="match status" value="1"/>
</dbReference>
<dbReference type="OrthoDB" id="15687at2759"/>
<comment type="subcellular location">
    <subcellularLocation>
        <location evidence="1">Membrane</location>
        <topology evidence="1">Multi-pass membrane protein</topology>
    </subcellularLocation>
</comment>
<evidence type="ECO:0000256" key="7">
    <source>
        <dbReference type="PIRSR" id="PIRSR608901-1"/>
    </source>
</evidence>
<evidence type="ECO:0000313" key="10">
    <source>
        <dbReference type="EMBL" id="KYQ92881.1"/>
    </source>
</evidence>
<protein>
    <submittedName>
        <fullName evidence="10">Alkaline dihydroceramidase</fullName>
    </submittedName>
</protein>
<feature type="binding site" evidence="8">
    <location>
        <position position="243"/>
    </location>
    <ligand>
        <name>Zn(2+)</name>
        <dbReference type="ChEBI" id="CHEBI:29105"/>
        <note>catalytic</note>
    </ligand>
</feature>
<dbReference type="OMA" id="SIDWCEL"/>
<comment type="similarity">
    <text evidence="2">Belongs to the alkaline ceramidase family.</text>
</comment>
<comment type="caution">
    <text evidence="10">The sequence shown here is derived from an EMBL/GenBank/DDBJ whole genome shotgun (WGS) entry which is preliminary data.</text>
</comment>
<evidence type="ECO:0000256" key="2">
    <source>
        <dbReference type="ARBA" id="ARBA00009780"/>
    </source>
</evidence>
<evidence type="ECO:0000313" key="11">
    <source>
        <dbReference type="Proteomes" id="UP000076078"/>
    </source>
</evidence>
<feature type="transmembrane region" description="Helical" evidence="9">
    <location>
        <begin position="102"/>
        <end position="118"/>
    </location>
</feature>
<keyword evidence="3 9" id="KW-0812">Transmembrane</keyword>
<dbReference type="EMBL" id="LODT01000028">
    <property type="protein sequence ID" value="KYQ92881.1"/>
    <property type="molecule type" value="Genomic_DNA"/>
</dbReference>
<keyword evidence="5 9" id="KW-1133">Transmembrane helix</keyword>
<evidence type="ECO:0000256" key="1">
    <source>
        <dbReference type="ARBA" id="ARBA00004141"/>
    </source>
</evidence>
<dbReference type="GO" id="GO:0006672">
    <property type="term" value="P:ceramide metabolic process"/>
    <property type="evidence" value="ECO:0007669"/>
    <property type="project" value="InterPro"/>
</dbReference>
<dbReference type="InParanoid" id="A0A151ZFY0"/>
<dbReference type="AlphaFoldDB" id="A0A151ZFY0"/>
<keyword evidence="7" id="KW-0479">Metal-binding</keyword>
<feature type="binding site" evidence="8">
    <location>
        <position position="239"/>
    </location>
    <ligand>
        <name>Zn(2+)</name>
        <dbReference type="ChEBI" id="CHEBI:29105"/>
        <note>catalytic</note>
    </ligand>
</feature>
<reference evidence="10 11" key="1">
    <citation type="submission" date="2015-12" db="EMBL/GenBank/DDBJ databases">
        <title>Dictyostelia acquired genes for synthesis and detection of signals that induce cell-type specialization by lateral gene transfer from prokaryotes.</title>
        <authorList>
            <person name="Gloeckner G."/>
            <person name="Schaap P."/>
        </authorList>
    </citation>
    <scope>NUCLEOTIDE SEQUENCE [LARGE SCALE GENOMIC DNA]</scope>
    <source>
        <strain evidence="10 11">TK</strain>
    </source>
</reference>